<organism evidence="2 3">
    <name type="scientific">Clostridium moniliforme</name>
    <dbReference type="NCBI Taxonomy" id="39489"/>
    <lineage>
        <taxon>Bacteria</taxon>
        <taxon>Bacillati</taxon>
        <taxon>Bacillota</taxon>
        <taxon>Clostridia</taxon>
        <taxon>Eubacteriales</taxon>
        <taxon>Clostridiaceae</taxon>
        <taxon>Clostridium</taxon>
    </lineage>
</organism>
<keyword evidence="3" id="KW-1185">Reference proteome</keyword>
<dbReference type="SUPFAM" id="SSF55729">
    <property type="entry name" value="Acyl-CoA N-acyltransferases (Nat)"/>
    <property type="match status" value="1"/>
</dbReference>
<feature type="domain" description="N-acetyltransferase" evidence="1">
    <location>
        <begin position="7"/>
        <end position="173"/>
    </location>
</feature>
<dbReference type="RefSeq" id="WP_209795673.1">
    <property type="nucleotide sequence ID" value="NZ_JAGGJZ010000001.1"/>
</dbReference>
<reference evidence="2 3" key="1">
    <citation type="submission" date="2021-03" db="EMBL/GenBank/DDBJ databases">
        <title>Genomic Encyclopedia of Type Strains, Phase IV (KMG-IV): sequencing the most valuable type-strain genomes for metagenomic binning, comparative biology and taxonomic classification.</title>
        <authorList>
            <person name="Goeker M."/>
        </authorList>
    </citation>
    <scope>NUCLEOTIDE SEQUENCE [LARGE SCALE GENOMIC DNA]</scope>
    <source>
        <strain evidence="2 3">DSM 3984</strain>
    </source>
</reference>
<dbReference type="PANTHER" id="PTHR43415:SF3">
    <property type="entry name" value="GNAT-FAMILY ACETYLTRANSFERASE"/>
    <property type="match status" value="1"/>
</dbReference>
<sequence length="183" mass="21596">MYRGKKVRLRAYCEEDIKIVQNFINDFEVKKFVDPNTPFPMTFWQEENWVKKDCNSNDQTYDFAIEDLESGQIIGGCSINSTNIKNRNCTIGIMIGNKNYWGKGYGYDALSILIKFIFEECNMEKIKLSVFSLNPRALACYKKLGFKEEGRLKKEIFREGKYHDEILMALFKDYYLNNINMYN</sequence>
<dbReference type="InterPro" id="IPR016181">
    <property type="entry name" value="Acyl_CoA_acyltransferase"/>
</dbReference>
<dbReference type="Pfam" id="PF13302">
    <property type="entry name" value="Acetyltransf_3"/>
    <property type="match status" value="1"/>
</dbReference>
<name>A0ABS4EY82_9CLOT</name>
<evidence type="ECO:0000259" key="1">
    <source>
        <dbReference type="PROSITE" id="PS51186"/>
    </source>
</evidence>
<evidence type="ECO:0000313" key="3">
    <source>
        <dbReference type="Proteomes" id="UP000783390"/>
    </source>
</evidence>
<dbReference type="Proteomes" id="UP000783390">
    <property type="component" value="Unassembled WGS sequence"/>
</dbReference>
<comment type="caution">
    <text evidence="2">The sequence shown here is derived from an EMBL/GenBank/DDBJ whole genome shotgun (WGS) entry which is preliminary data.</text>
</comment>
<gene>
    <name evidence="2" type="ORF">J2Z53_000538</name>
</gene>
<protein>
    <submittedName>
        <fullName evidence="2">RimJ/RimL family protein N-acetyltransferase</fullName>
    </submittedName>
</protein>
<proteinExistence type="predicted"/>
<dbReference type="PANTHER" id="PTHR43415">
    <property type="entry name" value="SPERMIDINE N(1)-ACETYLTRANSFERASE"/>
    <property type="match status" value="1"/>
</dbReference>
<accession>A0ABS4EY82</accession>
<dbReference type="InterPro" id="IPR000182">
    <property type="entry name" value="GNAT_dom"/>
</dbReference>
<dbReference type="Gene3D" id="3.40.630.30">
    <property type="match status" value="1"/>
</dbReference>
<dbReference type="EMBL" id="JAGGJZ010000001">
    <property type="protein sequence ID" value="MBP1888959.1"/>
    <property type="molecule type" value="Genomic_DNA"/>
</dbReference>
<dbReference type="PROSITE" id="PS51186">
    <property type="entry name" value="GNAT"/>
    <property type="match status" value="1"/>
</dbReference>
<evidence type="ECO:0000313" key="2">
    <source>
        <dbReference type="EMBL" id="MBP1888959.1"/>
    </source>
</evidence>